<comment type="function">
    <text evidence="8">Transfers the 4'-phosphopantetheine moiety from coenzyme A to a Ser of acyl-carrier-protein.</text>
</comment>
<dbReference type="GO" id="GO:0000287">
    <property type="term" value="F:magnesium ion binding"/>
    <property type="evidence" value="ECO:0007669"/>
    <property type="project" value="UniProtKB-UniRule"/>
</dbReference>
<comment type="caution">
    <text evidence="10">The sequence shown here is derived from an EMBL/GenBank/DDBJ whole genome shotgun (WGS) entry which is preliminary data.</text>
</comment>
<comment type="subcellular location">
    <subcellularLocation>
        <location evidence="8">Cytoplasm</location>
    </subcellularLocation>
</comment>
<dbReference type="NCBIfam" id="TIGR00556">
    <property type="entry name" value="pantethn_trn"/>
    <property type="match status" value="1"/>
</dbReference>
<dbReference type="NCBIfam" id="TIGR00516">
    <property type="entry name" value="acpS"/>
    <property type="match status" value="1"/>
</dbReference>
<dbReference type="OMA" id="VHITISH"/>
<evidence type="ECO:0000259" key="9">
    <source>
        <dbReference type="Pfam" id="PF01648"/>
    </source>
</evidence>
<evidence type="ECO:0000256" key="3">
    <source>
        <dbReference type="ARBA" id="ARBA00022723"/>
    </source>
</evidence>
<comment type="cofactor">
    <cofactor evidence="8">
        <name>Mg(2+)</name>
        <dbReference type="ChEBI" id="CHEBI:18420"/>
    </cofactor>
</comment>
<protein>
    <recommendedName>
        <fullName evidence="8">Holo-[acyl-carrier-protein] synthase</fullName>
        <shortName evidence="8">Holo-ACP synthase</shortName>
        <ecNumber evidence="8">2.7.8.7</ecNumber>
    </recommendedName>
    <alternativeName>
        <fullName evidence="8">4'-phosphopantetheinyl transferase AcpS</fullName>
    </alternativeName>
</protein>
<dbReference type="InterPro" id="IPR008278">
    <property type="entry name" value="4-PPantetheinyl_Trfase_dom"/>
</dbReference>
<dbReference type="GO" id="GO:0005737">
    <property type="term" value="C:cytoplasm"/>
    <property type="evidence" value="ECO:0007669"/>
    <property type="project" value="UniProtKB-SubCell"/>
</dbReference>
<feature type="binding site" evidence="8">
    <location>
        <position position="8"/>
    </location>
    <ligand>
        <name>Mg(2+)</name>
        <dbReference type="ChEBI" id="CHEBI:18420"/>
    </ligand>
</feature>
<dbReference type="Gene3D" id="3.90.470.20">
    <property type="entry name" value="4'-phosphopantetheinyl transferase domain"/>
    <property type="match status" value="1"/>
</dbReference>
<keyword evidence="6 8" id="KW-0443">Lipid metabolism</keyword>
<dbReference type="EC" id="2.7.8.7" evidence="8"/>
<keyword evidence="8" id="KW-0963">Cytoplasm</keyword>
<keyword evidence="1 8" id="KW-0444">Lipid biosynthesis</keyword>
<keyword evidence="7 8" id="KW-0275">Fatty acid biosynthesis</keyword>
<feature type="domain" description="4'-phosphopantetheinyl transferase" evidence="9">
    <location>
        <begin position="4"/>
        <end position="111"/>
    </location>
</feature>
<evidence type="ECO:0000313" key="11">
    <source>
        <dbReference type="Proteomes" id="UP000315938"/>
    </source>
</evidence>
<dbReference type="EMBL" id="VKID01000002">
    <property type="protein sequence ID" value="TRX99300.1"/>
    <property type="molecule type" value="Genomic_DNA"/>
</dbReference>
<dbReference type="RefSeq" id="WP_012243264.1">
    <property type="nucleotide sequence ID" value="NZ_JACAOE010000002.1"/>
</dbReference>
<dbReference type="InterPro" id="IPR004568">
    <property type="entry name" value="Ppantetheine-prot_Trfase_dom"/>
</dbReference>
<evidence type="ECO:0000256" key="2">
    <source>
        <dbReference type="ARBA" id="ARBA00022679"/>
    </source>
</evidence>
<dbReference type="GO" id="GO:0008897">
    <property type="term" value="F:holo-[acyl-carrier-protein] synthase activity"/>
    <property type="evidence" value="ECO:0007669"/>
    <property type="project" value="UniProtKB-UniRule"/>
</dbReference>
<dbReference type="Proteomes" id="UP000315938">
    <property type="component" value="Unassembled WGS sequence"/>
</dbReference>
<name>A0A553IGH1_ACHLA</name>
<dbReference type="SMR" id="A0A553IGH1"/>
<evidence type="ECO:0000256" key="6">
    <source>
        <dbReference type="ARBA" id="ARBA00023098"/>
    </source>
</evidence>
<dbReference type="InterPro" id="IPR002582">
    <property type="entry name" value="ACPS"/>
</dbReference>
<dbReference type="HAMAP" id="MF_00101">
    <property type="entry name" value="AcpS"/>
    <property type="match status" value="1"/>
</dbReference>
<evidence type="ECO:0000256" key="7">
    <source>
        <dbReference type="ARBA" id="ARBA00023160"/>
    </source>
</evidence>
<sequence>MIHAIGTDLVELERIKSIGIDRFKDKILNEDEKNEYAKINHENRKLTYLAGRFAVKESLFKCFKAGDKTANYKDFSVLNDSVGAPYVVSKHTSDFVVHITISHTNLYAIAFVVLETKV</sequence>
<evidence type="ECO:0000256" key="8">
    <source>
        <dbReference type="HAMAP-Rule" id="MF_00101"/>
    </source>
</evidence>
<dbReference type="Pfam" id="PF01648">
    <property type="entry name" value="ACPS"/>
    <property type="match status" value="1"/>
</dbReference>
<dbReference type="AlphaFoldDB" id="A0A553IGH1"/>
<dbReference type="GeneID" id="41339472"/>
<keyword evidence="4 8" id="KW-0276">Fatty acid metabolism</keyword>
<keyword evidence="3 8" id="KW-0479">Metal-binding</keyword>
<evidence type="ECO:0000256" key="4">
    <source>
        <dbReference type="ARBA" id="ARBA00022832"/>
    </source>
</evidence>
<evidence type="ECO:0000256" key="5">
    <source>
        <dbReference type="ARBA" id="ARBA00022842"/>
    </source>
</evidence>
<keyword evidence="5 8" id="KW-0460">Magnesium</keyword>
<reference evidence="10 11" key="1">
    <citation type="submission" date="2019-07" db="EMBL/GenBank/DDBJ databases">
        <title>Genome sequence of Acholeplasma laidlawii strain with increased resistance to erythromycin.</title>
        <authorList>
            <person name="Medvedeva E.S."/>
            <person name="Baranova N.B."/>
            <person name="Siniagina M.N."/>
            <person name="Mouzykantov A."/>
            <person name="Chernova O.A."/>
            <person name="Chernov V.M."/>
        </authorList>
    </citation>
    <scope>NUCLEOTIDE SEQUENCE [LARGE SCALE GENOMIC DNA]</scope>
    <source>
        <strain evidence="10 11">PG8REry</strain>
    </source>
</reference>
<dbReference type="InterPro" id="IPR037143">
    <property type="entry name" value="4-PPantetheinyl_Trfase_dom_sf"/>
</dbReference>
<accession>A0A553IGH1</accession>
<organism evidence="10 11">
    <name type="scientific">Acholeplasma laidlawii</name>
    <dbReference type="NCBI Taxonomy" id="2148"/>
    <lineage>
        <taxon>Bacteria</taxon>
        <taxon>Bacillati</taxon>
        <taxon>Mycoplasmatota</taxon>
        <taxon>Mollicutes</taxon>
        <taxon>Acholeplasmatales</taxon>
        <taxon>Acholeplasmataceae</taxon>
        <taxon>Acholeplasma</taxon>
    </lineage>
</organism>
<keyword evidence="2 8" id="KW-0808">Transferase</keyword>
<dbReference type="SUPFAM" id="SSF56214">
    <property type="entry name" value="4'-phosphopantetheinyl transferase"/>
    <property type="match status" value="1"/>
</dbReference>
<evidence type="ECO:0000256" key="1">
    <source>
        <dbReference type="ARBA" id="ARBA00022516"/>
    </source>
</evidence>
<feature type="binding site" evidence="8">
    <location>
        <position position="57"/>
    </location>
    <ligand>
        <name>Mg(2+)</name>
        <dbReference type="ChEBI" id="CHEBI:18420"/>
    </ligand>
</feature>
<proteinExistence type="inferred from homology"/>
<comment type="similarity">
    <text evidence="8">Belongs to the P-Pant transferase superfamily. AcpS family.</text>
</comment>
<dbReference type="GO" id="GO:0006633">
    <property type="term" value="P:fatty acid biosynthetic process"/>
    <property type="evidence" value="ECO:0007669"/>
    <property type="project" value="UniProtKB-UniRule"/>
</dbReference>
<gene>
    <name evidence="8" type="primary">acpS</name>
    <name evidence="10" type="ORF">FNV44_06255</name>
</gene>
<evidence type="ECO:0000313" key="10">
    <source>
        <dbReference type="EMBL" id="TRX99300.1"/>
    </source>
</evidence>
<comment type="catalytic activity">
    <reaction evidence="8">
        <text>apo-[ACP] + CoA = holo-[ACP] + adenosine 3',5'-bisphosphate + H(+)</text>
        <dbReference type="Rhea" id="RHEA:12068"/>
        <dbReference type="Rhea" id="RHEA-COMP:9685"/>
        <dbReference type="Rhea" id="RHEA-COMP:9690"/>
        <dbReference type="ChEBI" id="CHEBI:15378"/>
        <dbReference type="ChEBI" id="CHEBI:29999"/>
        <dbReference type="ChEBI" id="CHEBI:57287"/>
        <dbReference type="ChEBI" id="CHEBI:58343"/>
        <dbReference type="ChEBI" id="CHEBI:64479"/>
        <dbReference type="EC" id="2.7.8.7"/>
    </reaction>
</comment>